<dbReference type="GeneID" id="36347985"/>
<accession>A0A2P4Z707</accession>
<gene>
    <name evidence="1" type="ORF">TGAM01_v211064</name>
</gene>
<keyword evidence="2" id="KW-1185">Reference proteome</keyword>
<dbReference type="AlphaFoldDB" id="A0A2P4Z707"/>
<protein>
    <submittedName>
        <fullName evidence="1">Uncharacterized protein</fullName>
    </submittedName>
</protein>
<dbReference type="RefSeq" id="XP_024404280.1">
    <property type="nucleotide sequence ID" value="XM_024550971.1"/>
</dbReference>
<organism evidence="1 2">
    <name type="scientific">Trichoderma gamsii</name>
    <dbReference type="NCBI Taxonomy" id="398673"/>
    <lineage>
        <taxon>Eukaryota</taxon>
        <taxon>Fungi</taxon>
        <taxon>Dikarya</taxon>
        <taxon>Ascomycota</taxon>
        <taxon>Pezizomycotina</taxon>
        <taxon>Sordariomycetes</taxon>
        <taxon>Hypocreomycetidae</taxon>
        <taxon>Hypocreales</taxon>
        <taxon>Hypocreaceae</taxon>
        <taxon>Trichoderma</taxon>
    </lineage>
</organism>
<proteinExistence type="predicted"/>
<name>A0A2P4Z707_9HYPO</name>
<evidence type="ECO:0000313" key="1">
    <source>
        <dbReference type="EMBL" id="PON20060.1"/>
    </source>
</evidence>
<evidence type="ECO:0000313" key="2">
    <source>
        <dbReference type="Proteomes" id="UP000054821"/>
    </source>
</evidence>
<dbReference type="Proteomes" id="UP000054821">
    <property type="component" value="Unassembled WGS sequence"/>
</dbReference>
<comment type="caution">
    <text evidence="1">The sequence shown here is derived from an EMBL/GenBank/DDBJ whole genome shotgun (WGS) entry which is preliminary data.</text>
</comment>
<reference evidence="1 2" key="1">
    <citation type="journal article" date="2016" name="Genome Announc.">
        <title>Draft Whole-Genome Sequence of Trichoderma gamsii T6085, a Promising Biocontrol Agent of Fusarium Head Blight on Wheat.</title>
        <authorList>
            <person name="Baroncelli R."/>
            <person name="Zapparata A."/>
            <person name="Piaggeschi G."/>
            <person name="Sarrocco S."/>
            <person name="Vannacci G."/>
        </authorList>
    </citation>
    <scope>NUCLEOTIDE SEQUENCE [LARGE SCALE GENOMIC DNA]</scope>
    <source>
        <strain evidence="1 2">T6085</strain>
    </source>
</reference>
<sequence length="568" mass="63842">MEQVITVSVSQLLPDHRTMPMVLRPMTQLISFFLTAQKEYTQVLRVFDPEAFPGVLCAYARLFELIAASMLAQFKRGGKSGLTVELGEAMAAVDRLGSFCFTGDKRVLPSTTFRYLGTMESIKNHAFPYIDPGRLNMAGQGRMNLKNWPGVQNRRVHLLQAASLQYHYGKQVAAGRESEARVRLLSQEAEYIEEGRIRKLLQKRGRSVELSDEQREKLRKGRLCLDDWEATGQDGTAAFGSERFSSIVAEINDALDEGQGQLKEAITSDKLEQDRYVDHILEALHSSSNKAIDRTLSSKNMTWLAILSSLYKQTYNKGSPEKSAGQWRYHIGSALRRNRVEWVLRSSRGTITATMAQRVLPSTEKSSLVGWAMNLHPGSLKRKAVESEIARESKRHKAKETCIDFGCTFPLSGGLPDGLERGFKQLLENSGHMKAPHAGLTNHYKKAHRLPEELQARPEVELLCMLALTVGMTVDMVVYNVPRGRGEDEVVGFAIADKKVKQKRGGTRVALLAIRMLWFLEPDQFVWNKAQGQEKKVEATMYSTQYVREATGKLQGPTRLLRRRPGNG</sequence>
<dbReference type="EMBL" id="JPDN02000087">
    <property type="protein sequence ID" value="PON20060.1"/>
    <property type="molecule type" value="Genomic_DNA"/>
</dbReference>